<dbReference type="EMBL" id="JAMZIH010002769">
    <property type="protein sequence ID" value="KAJ1677233.1"/>
    <property type="molecule type" value="Genomic_DNA"/>
</dbReference>
<keyword evidence="2" id="KW-1185">Reference proteome</keyword>
<gene>
    <name evidence="1" type="ORF">EV182_006594</name>
</gene>
<dbReference type="Proteomes" id="UP001145114">
    <property type="component" value="Unassembled WGS sequence"/>
</dbReference>
<name>A0ACC1HL10_9FUNG</name>
<evidence type="ECO:0000313" key="2">
    <source>
        <dbReference type="Proteomes" id="UP001145114"/>
    </source>
</evidence>
<sequence>MPYIPFFSRLTLHEYEGFLIAIVVFVLERLLRIFLLVVPYHYIASYVPARLLKHFEAIVNRFPTDKPKDALDFFELVDIWQVSFPTCSALSATGDLPYSPEAVYSVACASPKM</sequence>
<accession>A0ACC1HL10</accession>
<protein>
    <submittedName>
        <fullName evidence="1">Uncharacterized protein</fullName>
    </submittedName>
</protein>
<organism evidence="1 2">
    <name type="scientific">Spiromyces aspiralis</name>
    <dbReference type="NCBI Taxonomy" id="68401"/>
    <lineage>
        <taxon>Eukaryota</taxon>
        <taxon>Fungi</taxon>
        <taxon>Fungi incertae sedis</taxon>
        <taxon>Zoopagomycota</taxon>
        <taxon>Kickxellomycotina</taxon>
        <taxon>Kickxellomycetes</taxon>
        <taxon>Kickxellales</taxon>
        <taxon>Kickxellaceae</taxon>
        <taxon>Spiromyces</taxon>
    </lineage>
</organism>
<comment type="caution">
    <text evidence="1">The sequence shown here is derived from an EMBL/GenBank/DDBJ whole genome shotgun (WGS) entry which is preliminary data.</text>
</comment>
<evidence type="ECO:0000313" key="1">
    <source>
        <dbReference type="EMBL" id="KAJ1677233.1"/>
    </source>
</evidence>
<proteinExistence type="predicted"/>
<reference evidence="1" key="1">
    <citation type="submission" date="2022-06" db="EMBL/GenBank/DDBJ databases">
        <title>Phylogenomic reconstructions and comparative analyses of Kickxellomycotina fungi.</title>
        <authorList>
            <person name="Reynolds N.K."/>
            <person name="Stajich J.E."/>
            <person name="Barry K."/>
            <person name="Grigoriev I.V."/>
            <person name="Crous P."/>
            <person name="Smith M.E."/>
        </authorList>
    </citation>
    <scope>NUCLEOTIDE SEQUENCE</scope>
    <source>
        <strain evidence="1">RSA 2271</strain>
    </source>
</reference>